<keyword evidence="2" id="KW-1185">Reference proteome</keyword>
<dbReference type="EMBL" id="AP023366">
    <property type="protein sequence ID" value="BCJ86679.1"/>
    <property type="molecule type" value="Genomic_DNA"/>
</dbReference>
<proteinExistence type="predicted"/>
<accession>A0A7I8DCJ1</accession>
<protein>
    <submittedName>
        <fullName evidence="1">Uncharacterized protein</fullName>
    </submittedName>
</protein>
<sequence length="136" mass="15784">MLVYPKQLKHEEDQLVIQIPDAAAIIEKWLGLGAEYKELSIRWAAGRDGTGPLVIMGVRHEGRGFDIAFRKEWWDDLTDGEETLVIRYGEDMEDEDKQVKVTIPAESFEDFTEFCRQQAAEYPDRMILAEIARFFE</sequence>
<dbReference type="RefSeq" id="WP_200760658.1">
    <property type="nucleotide sequence ID" value="NZ_AP023366.1"/>
</dbReference>
<reference evidence="1 2" key="1">
    <citation type="submission" date="2020-08" db="EMBL/GenBank/DDBJ databases">
        <title>Complete Genome Sequence of Effusibacillus dendaii Strain skT53, Isolated from Farmland soil.</title>
        <authorList>
            <person name="Konishi T."/>
            <person name="Kawasaki H."/>
        </authorList>
    </citation>
    <scope>NUCLEOTIDE SEQUENCE [LARGE SCALE GENOMIC DNA]</scope>
    <source>
        <strain evidence="2">skT53</strain>
    </source>
</reference>
<dbReference type="AlphaFoldDB" id="A0A7I8DCJ1"/>
<evidence type="ECO:0000313" key="1">
    <source>
        <dbReference type="EMBL" id="BCJ86679.1"/>
    </source>
</evidence>
<evidence type="ECO:0000313" key="2">
    <source>
        <dbReference type="Proteomes" id="UP000593802"/>
    </source>
</evidence>
<organism evidence="1 2">
    <name type="scientific">Effusibacillus dendaii</name>
    <dbReference type="NCBI Taxonomy" id="2743772"/>
    <lineage>
        <taxon>Bacteria</taxon>
        <taxon>Bacillati</taxon>
        <taxon>Bacillota</taxon>
        <taxon>Bacilli</taxon>
        <taxon>Bacillales</taxon>
        <taxon>Alicyclobacillaceae</taxon>
        <taxon>Effusibacillus</taxon>
    </lineage>
</organism>
<name>A0A7I8DCJ1_9BACL</name>
<dbReference type="KEGG" id="eff:skT53_16640"/>
<gene>
    <name evidence="1" type="ORF">skT53_16640</name>
</gene>
<dbReference type="Proteomes" id="UP000593802">
    <property type="component" value="Chromosome"/>
</dbReference>